<feature type="transmembrane region" description="Helical" evidence="1">
    <location>
        <begin position="12"/>
        <end position="34"/>
    </location>
</feature>
<sequence length="51" mass="6055">MLPLEWSFHHSILPLFLLFFVFIIILVRSFSYVISFKNFPTPTLHVNEDTS</sequence>
<evidence type="ECO:0000256" key="1">
    <source>
        <dbReference type="SAM" id="Phobius"/>
    </source>
</evidence>
<dbReference type="AlphaFoldDB" id="A0A9K3IBP5"/>
<accession>A0A9K3IBP5</accession>
<reference evidence="2" key="1">
    <citation type="journal article" date="2017" name="Nature">
        <title>The sunflower genome provides insights into oil metabolism, flowering and Asterid evolution.</title>
        <authorList>
            <person name="Badouin H."/>
            <person name="Gouzy J."/>
            <person name="Grassa C.J."/>
            <person name="Murat F."/>
            <person name="Staton S.E."/>
            <person name="Cottret L."/>
            <person name="Lelandais-Briere C."/>
            <person name="Owens G.L."/>
            <person name="Carrere S."/>
            <person name="Mayjonade B."/>
            <person name="Legrand L."/>
            <person name="Gill N."/>
            <person name="Kane N.C."/>
            <person name="Bowers J.E."/>
            <person name="Hubner S."/>
            <person name="Bellec A."/>
            <person name="Berard A."/>
            <person name="Berges H."/>
            <person name="Blanchet N."/>
            <person name="Boniface M.C."/>
            <person name="Brunel D."/>
            <person name="Catrice O."/>
            <person name="Chaidir N."/>
            <person name="Claudel C."/>
            <person name="Donnadieu C."/>
            <person name="Faraut T."/>
            <person name="Fievet G."/>
            <person name="Helmstetter N."/>
            <person name="King M."/>
            <person name="Knapp S.J."/>
            <person name="Lai Z."/>
            <person name="Le Paslier M.C."/>
            <person name="Lippi Y."/>
            <person name="Lorenzon L."/>
            <person name="Mandel J.R."/>
            <person name="Marage G."/>
            <person name="Marchand G."/>
            <person name="Marquand E."/>
            <person name="Bret-Mestries E."/>
            <person name="Morien E."/>
            <person name="Nambeesan S."/>
            <person name="Nguyen T."/>
            <person name="Pegot-Espagnet P."/>
            <person name="Pouilly N."/>
            <person name="Raftis F."/>
            <person name="Sallet E."/>
            <person name="Schiex T."/>
            <person name="Thomas J."/>
            <person name="Vandecasteele C."/>
            <person name="Vares D."/>
            <person name="Vear F."/>
            <person name="Vautrin S."/>
            <person name="Crespi M."/>
            <person name="Mangin B."/>
            <person name="Burke J.M."/>
            <person name="Salse J."/>
            <person name="Munos S."/>
            <person name="Vincourt P."/>
            <person name="Rieseberg L.H."/>
            <person name="Langlade N.B."/>
        </authorList>
    </citation>
    <scope>NUCLEOTIDE SEQUENCE</scope>
    <source>
        <tissue evidence="2">Leaves</tissue>
    </source>
</reference>
<name>A0A9K3IBP5_HELAN</name>
<comment type="caution">
    <text evidence="2">The sequence shown here is derived from an EMBL/GenBank/DDBJ whole genome shotgun (WGS) entry which is preliminary data.</text>
</comment>
<keyword evidence="1" id="KW-0812">Transmembrane</keyword>
<keyword evidence="3" id="KW-1185">Reference proteome</keyword>
<dbReference type="Proteomes" id="UP000215914">
    <property type="component" value="Unassembled WGS sequence"/>
</dbReference>
<evidence type="ECO:0000313" key="3">
    <source>
        <dbReference type="Proteomes" id="UP000215914"/>
    </source>
</evidence>
<keyword evidence="1" id="KW-0472">Membrane</keyword>
<keyword evidence="1" id="KW-1133">Transmembrane helix</keyword>
<dbReference type="Gramene" id="mRNA:HanXRQr2_Chr08g0319861">
    <property type="protein sequence ID" value="CDS:HanXRQr2_Chr08g0319861.1"/>
    <property type="gene ID" value="HanXRQr2_Chr08g0319861"/>
</dbReference>
<organism evidence="2 3">
    <name type="scientific">Helianthus annuus</name>
    <name type="common">Common sunflower</name>
    <dbReference type="NCBI Taxonomy" id="4232"/>
    <lineage>
        <taxon>Eukaryota</taxon>
        <taxon>Viridiplantae</taxon>
        <taxon>Streptophyta</taxon>
        <taxon>Embryophyta</taxon>
        <taxon>Tracheophyta</taxon>
        <taxon>Spermatophyta</taxon>
        <taxon>Magnoliopsida</taxon>
        <taxon>eudicotyledons</taxon>
        <taxon>Gunneridae</taxon>
        <taxon>Pentapetalae</taxon>
        <taxon>asterids</taxon>
        <taxon>campanulids</taxon>
        <taxon>Asterales</taxon>
        <taxon>Asteraceae</taxon>
        <taxon>Asteroideae</taxon>
        <taxon>Heliantheae alliance</taxon>
        <taxon>Heliantheae</taxon>
        <taxon>Helianthus</taxon>
    </lineage>
</organism>
<reference evidence="2" key="2">
    <citation type="submission" date="2020-06" db="EMBL/GenBank/DDBJ databases">
        <title>Helianthus annuus Genome sequencing and assembly Release 2.</title>
        <authorList>
            <person name="Gouzy J."/>
            <person name="Langlade N."/>
            <person name="Munos S."/>
        </authorList>
    </citation>
    <scope>NUCLEOTIDE SEQUENCE</scope>
    <source>
        <tissue evidence="2">Leaves</tissue>
    </source>
</reference>
<gene>
    <name evidence="2" type="ORF">HanXRQr2_Chr08g0319861</name>
</gene>
<evidence type="ECO:0000313" key="2">
    <source>
        <dbReference type="EMBL" id="KAF5793740.1"/>
    </source>
</evidence>
<dbReference type="EMBL" id="MNCJ02000323">
    <property type="protein sequence ID" value="KAF5793740.1"/>
    <property type="molecule type" value="Genomic_DNA"/>
</dbReference>
<protein>
    <submittedName>
        <fullName evidence="2">Uncharacterized protein</fullName>
    </submittedName>
</protein>
<proteinExistence type="predicted"/>